<feature type="transmembrane region" description="Helical" evidence="1">
    <location>
        <begin position="146"/>
        <end position="164"/>
    </location>
</feature>
<feature type="transmembrane region" description="Helical" evidence="1">
    <location>
        <begin position="74"/>
        <end position="92"/>
    </location>
</feature>
<organism evidence="2 3">
    <name type="scientific">Actinopolyspora mortivallis</name>
    <dbReference type="NCBI Taxonomy" id="33906"/>
    <lineage>
        <taxon>Bacteria</taxon>
        <taxon>Bacillati</taxon>
        <taxon>Actinomycetota</taxon>
        <taxon>Actinomycetes</taxon>
        <taxon>Actinopolysporales</taxon>
        <taxon>Actinopolysporaceae</taxon>
        <taxon>Actinopolyspora</taxon>
    </lineage>
</organism>
<keyword evidence="1" id="KW-1133">Transmembrane helix</keyword>
<reference evidence="2 3" key="1">
    <citation type="submission" date="2018-03" db="EMBL/GenBank/DDBJ databases">
        <title>Actinopolyspora mortivallis from Sahara, screening for active biomolecules.</title>
        <authorList>
            <person name="Selama O."/>
            <person name="Wellington E.M.H."/>
            <person name="Hacene H."/>
        </authorList>
    </citation>
    <scope>NUCLEOTIDE SEQUENCE [LARGE SCALE GENOMIC DNA]</scope>
    <source>
        <strain evidence="2 3">M5A</strain>
    </source>
</reference>
<dbReference type="RefSeq" id="WP_106113258.1">
    <property type="nucleotide sequence ID" value="NZ_PVSR01000008.1"/>
</dbReference>
<dbReference type="AlphaFoldDB" id="A0A2T0GXL9"/>
<dbReference type="EMBL" id="PVSR01000008">
    <property type="protein sequence ID" value="PRW63865.1"/>
    <property type="molecule type" value="Genomic_DNA"/>
</dbReference>
<name>A0A2T0GXL9_ACTMO</name>
<proteinExistence type="predicted"/>
<accession>A0A2T0GXL9</accession>
<keyword evidence="1" id="KW-0812">Transmembrane</keyword>
<comment type="caution">
    <text evidence="2">The sequence shown here is derived from an EMBL/GenBank/DDBJ whole genome shotgun (WGS) entry which is preliminary data.</text>
</comment>
<gene>
    <name evidence="2" type="ORF">CEP50_07750</name>
</gene>
<keyword evidence="1" id="KW-0472">Membrane</keyword>
<evidence type="ECO:0000313" key="2">
    <source>
        <dbReference type="EMBL" id="PRW63865.1"/>
    </source>
</evidence>
<feature type="transmembrane region" description="Helical" evidence="1">
    <location>
        <begin position="104"/>
        <end position="126"/>
    </location>
</feature>
<dbReference type="InParanoid" id="A0A2T0GXL9"/>
<dbReference type="Proteomes" id="UP000239352">
    <property type="component" value="Unassembled WGS sequence"/>
</dbReference>
<dbReference type="STRING" id="1050202.GCA_000384035_00092"/>
<protein>
    <submittedName>
        <fullName evidence="2">Uncharacterized protein</fullName>
    </submittedName>
</protein>
<sequence length="179" mass="19572">MTAPWTRNDAPASPSNPLPRSVWLARWLWLAATAVGFVRSVIQLSDRRTLTEQVRQLEPELAQHEVDAAVNGGIMFSLLVSIAVAVLYVFLATRTAQGRNWARVIILVLCGLLVFSTAMTLLTTAVGMPEDYVRMFPGLTPDPLSVILGVVIAALDVAVFVLLLRPESGRFFAAARKSR</sequence>
<evidence type="ECO:0000256" key="1">
    <source>
        <dbReference type="SAM" id="Phobius"/>
    </source>
</evidence>
<evidence type="ECO:0000313" key="3">
    <source>
        <dbReference type="Proteomes" id="UP000239352"/>
    </source>
</evidence>
<keyword evidence="3" id="KW-1185">Reference proteome</keyword>